<dbReference type="AlphaFoldDB" id="G0VEN0"/>
<dbReference type="Proteomes" id="UP000001640">
    <property type="component" value="Chromosome 4"/>
</dbReference>
<gene>
    <name evidence="2" type="primary">NCAS0D04400</name>
    <name evidence="2" type="ordered locus">NCAS_0D04400</name>
</gene>
<dbReference type="CDD" id="cd08249">
    <property type="entry name" value="enoyl_reductase_like"/>
    <property type="match status" value="1"/>
</dbReference>
<organism evidence="2 3">
    <name type="scientific">Naumovozyma castellii</name>
    <name type="common">Yeast</name>
    <name type="synonym">Saccharomyces castellii</name>
    <dbReference type="NCBI Taxonomy" id="27288"/>
    <lineage>
        <taxon>Eukaryota</taxon>
        <taxon>Fungi</taxon>
        <taxon>Dikarya</taxon>
        <taxon>Ascomycota</taxon>
        <taxon>Saccharomycotina</taxon>
        <taxon>Saccharomycetes</taxon>
        <taxon>Saccharomycetales</taxon>
        <taxon>Saccharomycetaceae</taxon>
        <taxon>Naumovozyma</taxon>
    </lineage>
</organism>
<dbReference type="KEGG" id="ncs:NCAS_0D04400"/>
<dbReference type="GO" id="GO:0016651">
    <property type="term" value="F:oxidoreductase activity, acting on NAD(P)H"/>
    <property type="evidence" value="ECO:0007669"/>
    <property type="project" value="InterPro"/>
</dbReference>
<dbReference type="EMBL" id="HE576755">
    <property type="protein sequence ID" value="CCC70021.1"/>
    <property type="molecule type" value="Genomic_DNA"/>
</dbReference>
<dbReference type="Pfam" id="PF08240">
    <property type="entry name" value="ADH_N"/>
    <property type="match status" value="1"/>
</dbReference>
<dbReference type="RefSeq" id="XP_003676382.1">
    <property type="nucleotide sequence ID" value="XM_003676334.1"/>
</dbReference>
<dbReference type="OrthoDB" id="9992527at2759"/>
<dbReference type="OMA" id="CDFSGHV"/>
<dbReference type="STRING" id="1064592.G0VEN0"/>
<reference key="2">
    <citation type="submission" date="2011-08" db="EMBL/GenBank/DDBJ databases">
        <title>Genome sequence of Naumovozyma castellii.</title>
        <authorList>
            <person name="Gordon J.L."/>
            <person name="Armisen D."/>
            <person name="Proux-Wera E."/>
            <person name="OhEigeartaigh S.S."/>
            <person name="Byrne K.P."/>
            <person name="Wolfe K.H."/>
        </authorList>
    </citation>
    <scope>NUCLEOTIDE SEQUENCE</scope>
    <source>
        <strain>Type strain:CBS 4309</strain>
    </source>
</reference>
<dbReference type="InterPro" id="IPR013149">
    <property type="entry name" value="ADH-like_C"/>
</dbReference>
<dbReference type="PANTHER" id="PTHR45348:SF2">
    <property type="entry name" value="ZINC-TYPE ALCOHOL DEHYDROGENASE-LIKE PROTEIN C2E1P3.01"/>
    <property type="match status" value="1"/>
</dbReference>
<dbReference type="InterPro" id="IPR011032">
    <property type="entry name" value="GroES-like_sf"/>
</dbReference>
<sequence length="381" mass="42446">MLLASLPRSMKAVVIDGDRPLVKSNVPIPILDENCILIRTVAVAGNTSEFKHLDLKLGPQGSILGCDVVGEIVQLGSNIIEPKDDEYQIGDYVYAFVHGASHSRPYNGAFAEYVSVDSATTYKCPKGWTLAKSDYLPQGPVTTFEGAVSIPFSMTTAGAVLYHEMRLQLEWEPKEPQNNFPLLIWGGATGVGQSLIQIAKRLHGYTKIIVVCSKKHRDNMIKYGADDVFDYHDEDVVQQIKQKYPNIQHLIDAVSNDETIQQVYKCSADDVPVTLMQLVFLNLDNIKPEDRKDNVKIIGTVVYLSTGLGVQMGESYHFPANPIYRRDIINFVKFIEPHIAAGEIQHMPVKIFRNGLDDIPEITDLIRKGKTSGEKFVTVLQ</sequence>
<proteinExistence type="predicted"/>
<dbReference type="InterPro" id="IPR013154">
    <property type="entry name" value="ADH-like_N"/>
</dbReference>
<dbReference type="InterPro" id="IPR047122">
    <property type="entry name" value="Trans-enoyl_RdTase-like"/>
</dbReference>
<protein>
    <recommendedName>
        <fullName evidence="1">Enoyl reductase (ER) domain-containing protein</fullName>
    </recommendedName>
</protein>
<dbReference type="SUPFAM" id="SSF51735">
    <property type="entry name" value="NAD(P)-binding Rossmann-fold domains"/>
    <property type="match status" value="1"/>
</dbReference>
<name>G0VEN0_NAUCA</name>
<accession>G0VEN0</accession>
<dbReference type="InterPro" id="IPR036291">
    <property type="entry name" value="NAD(P)-bd_dom_sf"/>
</dbReference>
<dbReference type="SMART" id="SM00829">
    <property type="entry name" value="PKS_ER"/>
    <property type="match status" value="1"/>
</dbReference>
<keyword evidence="3" id="KW-1185">Reference proteome</keyword>
<dbReference type="HOGENOM" id="CLU_026673_16_1_1"/>
<dbReference type="GeneID" id="96903627"/>
<reference evidence="2 3" key="1">
    <citation type="journal article" date="2011" name="Proc. Natl. Acad. Sci. U.S.A.">
        <title>Evolutionary erosion of yeast sex chromosomes by mating-type switching accidents.</title>
        <authorList>
            <person name="Gordon J.L."/>
            <person name="Armisen D."/>
            <person name="Proux-Wera E."/>
            <person name="Oheigeartaigh S.S."/>
            <person name="Byrne K.P."/>
            <person name="Wolfe K.H."/>
        </authorList>
    </citation>
    <scope>NUCLEOTIDE SEQUENCE [LARGE SCALE GENOMIC DNA]</scope>
    <source>
        <strain evidence="3">ATCC 76901 / BCRC 22586 / CBS 4309 / NBRC 1992 / NRRL Y-12630</strain>
    </source>
</reference>
<dbReference type="InParanoid" id="G0VEN0"/>
<dbReference type="SUPFAM" id="SSF50129">
    <property type="entry name" value="GroES-like"/>
    <property type="match status" value="1"/>
</dbReference>
<feature type="domain" description="Enoyl reductase (ER)" evidence="1">
    <location>
        <begin position="17"/>
        <end position="378"/>
    </location>
</feature>
<evidence type="ECO:0000313" key="2">
    <source>
        <dbReference type="EMBL" id="CCC70021.1"/>
    </source>
</evidence>
<dbReference type="Gene3D" id="3.90.180.10">
    <property type="entry name" value="Medium-chain alcohol dehydrogenases, catalytic domain"/>
    <property type="match status" value="1"/>
</dbReference>
<dbReference type="Gene3D" id="3.40.50.720">
    <property type="entry name" value="NAD(P)-binding Rossmann-like Domain"/>
    <property type="match status" value="1"/>
</dbReference>
<evidence type="ECO:0000313" key="3">
    <source>
        <dbReference type="Proteomes" id="UP000001640"/>
    </source>
</evidence>
<dbReference type="Pfam" id="PF00107">
    <property type="entry name" value="ADH_zinc_N"/>
    <property type="match status" value="1"/>
</dbReference>
<dbReference type="eggNOG" id="KOG1198">
    <property type="taxonomic scope" value="Eukaryota"/>
</dbReference>
<evidence type="ECO:0000259" key="1">
    <source>
        <dbReference type="SMART" id="SM00829"/>
    </source>
</evidence>
<dbReference type="InterPro" id="IPR020843">
    <property type="entry name" value="ER"/>
</dbReference>
<dbReference type="PANTHER" id="PTHR45348">
    <property type="entry name" value="HYPOTHETICAL OXIDOREDUCTASE (EUROFUNG)"/>
    <property type="match status" value="1"/>
</dbReference>